<dbReference type="Proteomes" id="UP000606172">
    <property type="component" value="Unassembled WGS sequence"/>
</dbReference>
<organism evidence="2 3">
    <name type="scientific">Sinosporangium siamense</name>
    <dbReference type="NCBI Taxonomy" id="1367973"/>
    <lineage>
        <taxon>Bacteria</taxon>
        <taxon>Bacillati</taxon>
        <taxon>Actinomycetota</taxon>
        <taxon>Actinomycetes</taxon>
        <taxon>Streptosporangiales</taxon>
        <taxon>Streptosporangiaceae</taxon>
        <taxon>Sinosporangium</taxon>
    </lineage>
</organism>
<evidence type="ECO:0000256" key="1">
    <source>
        <dbReference type="SAM" id="MobiDB-lite"/>
    </source>
</evidence>
<proteinExistence type="predicted"/>
<accession>A0A919RMG0</accession>
<keyword evidence="3" id="KW-1185">Reference proteome</keyword>
<gene>
    <name evidence="2" type="ORF">Ssi02_66790</name>
</gene>
<sequence>MGDVQHLHSFLVDKLSNRQEVTEFRSSIIYAHGQKRSLENLRTIDAADATDTPGDRPGTCLHVHEPPALQVP</sequence>
<feature type="region of interest" description="Disordered" evidence="1">
    <location>
        <begin position="48"/>
        <end position="72"/>
    </location>
</feature>
<dbReference type="EMBL" id="BOOW01000044">
    <property type="protein sequence ID" value="GII96448.1"/>
    <property type="molecule type" value="Genomic_DNA"/>
</dbReference>
<evidence type="ECO:0000313" key="3">
    <source>
        <dbReference type="Proteomes" id="UP000606172"/>
    </source>
</evidence>
<name>A0A919RMG0_9ACTN</name>
<protein>
    <submittedName>
        <fullName evidence="2">Uncharacterized protein</fullName>
    </submittedName>
</protein>
<dbReference type="AlphaFoldDB" id="A0A919RMG0"/>
<comment type="caution">
    <text evidence="2">The sequence shown here is derived from an EMBL/GenBank/DDBJ whole genome shotgun (WGS) entry which is preliminary data.</text>
</comment>
<reference evidence="2" key="1">
    <citation type="submission" date="2021-01" db="EMBL/GenBank/DDBJ databases">
        <title>Whole genome shotgun sequence of Sinosporangium siamense NBRC 109515.</title>
        <authorList>
            <person name="Komaki H."/>
            <person name="Tamura T."/>
        </authorList>
    </citation>
    <scope>NUCLEOTIDE SEQUENCE</scope>
    <source>
        <strain evidence="2">NBRC 109515</strain>
    </source>
</reference>
<evidence type="ECO:0000313" key="2">
    <source>
        <dbReference type="EMBL" id="GII96448.1"/>
    </source>
</evidence>